<organism evidence="7 8">
    <name type="scientific">Thioclava sediminum</name>
    <dbReference type="NCBI Taxonomy" id="1915319"/>
    <lineage>
        <taxon>Bacteria</taxon>
        <taxon>Pseudomonadati</taxon>
        <taxon>Pseudomonadota</taxon>
        <taxon>Alphaproteobacteria</taxon>
        <taxon>Rhodobacterales</taxon>
        <taxon>Paracoccaceae</taxon>
        <taxon>Thioclava</taxon>
    </lineage>
</organism>
<keyword evidence="3" id="KW-0274">FAD</keyword>
<dbReference type="PRINTS" id="PR00411">
    <property type="entry name" value="PNDRDTASEI"/>
</dbReference>
<keyword evidence="8" id="KW-1185">Reference proteome</keyword>
<gene>
    <name evidence="7" type="ORF">BMI91_02730</name>
</gene>
<dbReference type="SUPFAM" id="SSF51905">
    <property type="entry name" value="FAD/NAD(P)-binding domain"/>
    <property type="match status" value="1"/>
</dbReference>
<dbReference type="Gene3D" id="3.50.50.60">
    <property type="entry name" value="FAD/NAD(P)-binding domain"/>
    <property type="match status" value="2"/>
</dbReference>
<dbReference type="SUPFAM" id="SSF55424">
    <property type="entry name" value="FAD/NAD-linked reductases, dimerisation (C-terminal) domain"/>
    <property type="match status" value="1"/>
</dbReference>
<dbReference type="Pfam" id="PF02852">
    <property type="entry name" value="Pyr_redox_dim"/>
    <property type="match status" value="1"/>
</dbReference>
<feature type="domain" description="Pyridine nucleotide-disulphide oxidoreductase dimerisation" evidence="5">
    <location>
        <begin position="343"/>
        <end position="445"/>
    </location>
</feature>
<evidence type="ECO:0000259" key="5">
    <source>
        <dbReference type="Pfam" id="PF02852"/>
    </source>
</evidence>
<feature type="region of interest" description="Disordered" evidence="4">
    <location>
        <begin position="452"/>
        <end position="474"/>
    </location>
</feature>
<dbReference type="InterPro" id="IPR023753">
    <property type="entry name" value="FAD/NAD-binding_dom"/>
</dbReference>
<dbReference type="PANTHER" id="PTHR43014">
    <property type="entry name" value="MERCURIC REDUCTASE"/>
    <property type="match status" value="1"/>
</dbReference>
<dbReference type="RefSeq" id="WP_078603875.1">
    <property type="nucleotide sequence ID" value="NZ_MPZV01000001.1"/>
</dbReference>
<evidence type="ECO:0000256" key="2">
    <source>
        <dbReference type="ARBA" id="ARBA00022630"/>
    </source>
</evidence>
<dbReference type="NCBIfam" id="NF004939">
    <property type="entry name" value="PRK06292.1-1"/>
    <property type="match status" value="1"/>
</dbReference>
<sequence length="474" mass="50103">MSQHARVVIIGSGSAGLSALREVRHATDDFLIVNDGHWGTTCAESGCMPSKALIEAANAFHRRHDFEAFGISGTEALRIDVPAVMARMKRMRDGFTKSPRKVPKALGDKAISGRATLLGPNRIEIEGHGEVTADAIILATGSSPVLPGPWKTFGERILTTDTLFTLDDLPKRIAVIGMGAIGVELAQAMARMGIEVAGFDALESVAGMTDPEVAAVLRDAIAAELPLHLGAPAEISEGNAGSLIVKGAGGAEFEADAVLAAMGRRPNIAGLGLETLGVPLDDHGMPEVDATTTRIGGLSVFLTGDANAIRPILHEASDEGHIAGRNAVADAPRCYSRRTSMAIAFSAPNAVRVGQSFKDLEGQNILIGSADFATQSRARLAEEAYGMLRVYAEPESGKLLGCEMALPEGEHFAHLFGLAIQSGMSVFDMLAMPFYHPVMEEGLRSALREISKQLPEEDRSDLSDCPEKGHPALD</sequence>
<evidence type="ECO:0000256" key="4">
    <source>
        <dbReference type="SAM" id="MobiDB-lite"/>
    </source>
</evidence>
<dbReference type="PANTHER" id="PTHR43014:SF4">
    <property type="entry name" value="PYRIDINE NUCLEOTIDE-DISULFIDE OXIDOREDUCTASE RCLA-RELATED"/>
    <property type="match status" value="1"/>
</dbReference>
<proteinExistence type="predicted"/>
<protein>
    <submittedName>
        <fullName evidence="7">Dihydrolipoyl dehydrogenase</fullName>
    </submittedName>
</protein>
<name>A0ABX3N0D3_9RHOB</name>
<dbReference type="InterPro" id="IPR016156">
    <property type="entry name" value="FAD/NAD-linked_Rdtase_dimer_sf"/>
</dbReference>
<accession>A0ABX3N0D3</accession>
<reference evidence="7 8" key="1">
    <citation type="submission" date="2016-11" db="EMBL/GenBank/DDBJ databases">
        <title>A multilocus sequence analysis scheme for characterization of bacteria in the genus Thioclava.</title>
        <authorList>
            <person name="Liu Y."/>
            <person name="Shao Z."/>
        </authorList>
    </citation>
    <scope>NUCLEOTIDE SEQUENCE [LARGE SCALE GENOMIC DNA]</scope>
    <source>
        <strain evidence="7 8">TAW-CT134</strain>
    </source>
</reference>
<dbReference type="PRINTS" id="PR00368">
    <property type="entry name" value="FADPNR"/>
</dbReference>
<dbReference type="EMBL" id="MPZV01000001">
    <property type="protein sequence ID" value="OOY25350.1"/>
    <property type="molecule type" value="Genomic_DNA"/>
</dbReference>
<evidence type="ECO:0000313" key="7">
    <source>
        <dbReference type="EMBL" id="OOY25350.1"/>
    </source>
</evidence>
<dbReference type="Pfam" id="PF07992">
    <property type="entry name" value="Pyr_redox_2"/>
    <property type="match status" value="1"/>
</dbReference>
<dbReference type="Proteomes" id="UP000190787">
    <property type="component" value="Unassembled WGS sequence"/>
</dbReference>
<dbReference type="Gene3D" id="3.30.390.30">
    <property type="match status" value="1"/>
</dbReference>
<dbReference type="InterPro" id="IPR004099">
    <property type="entry name" value="Pyr_nucl-diS_OxRdtase_dimer"/>
</dbReference>
<evidence type="ECO:0000313" key="8">
    <source>
        <dbReference type="Proteomes" id="UP000190787"/>
    </source>
</evidence>
<dbReference type="InterPro" id="IPR036188">
    <property type="entry name" value="FAD/NAD-bd_sf"/>
</dbReference>
<evidence type="ECO:0000256" key="1">
    <source>
        <dbReference type="ARBA" id="ARBA00001974"/>
    </source>
</evidence>
<evidence type="ECO:0000259" key="6">
    <source>
        <dbReference type="Pfam" id="PF07992"/>
    </source>
</evidence>
<comment type="cofactor">
    <cofactor evidence="1">
        <name>FAD</name>
        <dbReference type="ChEBI" id="CHEBI:57692"/>
    </cofactor>
</comment>
<evidence type="ECO:0000256" key="3">
    <source>
        <dbReference type="ARBA" id="ARBA00022827"/>
    </source>
</evidence>
<feature type="domain" description="FAD/NAD(P)-binding" evidence="6">
    <location>
        <begin position="6"/>
        <end position="319"/>
    </location>
</feature>
<keyword evidence="2" id="KW-0285">Flavoprotein</keyword>
<comment type="caution">
    <text evidence="7">The sequence shown here is derived from an EMBL/GenBank/DDBJ whole genome shotgun (WGS) entry which is preliminary data.</text>
</comment>